<proteinExistence type="predicted"/>
<reference evidence="2 3" key="1">
    <citation type="submission" date="2020-01" db="EMBL/GenBank/DDBJ databases">
        <title>Paenibacillus sp. nov., isolated from tomato rhizosphere.</title>
        <authorList>
            <person name="Weon H.-Y."/>
            <person name="Lee S.A."/>
        </authorList>
    </citation>
    <scope>NUCLEOTIDE SEQUENCE [LARGE SCALE GENOMIC DNA]</scope>
    <source>
        <strain evidence="2 3">12200R-189</strain>
    </source>
</reference>
<keyword evidence="1" id="KW-0812">Transmembrane</keyword>
<feature type="transmembrane region" description="Helical" evidence="1">
    <location>
        <begin position="145"/>
        <end position="164"/>
    </location>
</feature>
<keyword evidence="1" id="KW-0472">Membrane</keyword>
<gene>
    <name evidence="2" type="ORF">GXP70_03750</name>
</gene>
<evidence type="ECO:0000313" key="2">
    <source>
        <dbReference type="EMBL" id="QHT59165.1"/>
    </source>
</evidence>
<dbReference type="EMBL" id="CP048209">
    <property type="protein sequence ID" value="QHT59165.1"/>
    <property type="molecule type" value="Genomic_DNA"/>
</dbReference>
<evidence type="ECO:0000313" key="3">
    <source>
        <dbReference type="Proteomes" id="UP000476064"/>
    </source>
</evidence>
<feature type="transmembrane region" description="Helical" evidence="1">
    <location>
        <begin position="92"/>
        <end position="110"/>
    </location>
</feature>
<organism evidence="2 3">
    <name type="scientific">Paenibacillus lycopersici</name>
    <dbReference type="NCBI Taxonomy" id="2704462"/>
    <lineage>
        <taxon>Bacteria</taxon>
        <taxon>Bacillati</taxon>
        <taxon>Bacillota</taxon>
        <taxon>Bacilli</taxon>
        <taxon>Bacillales</taxon>
        <taxon>Paenibacillaceae</taxon>
        <taxon>Paenibacillus</taxon>
    </lineage>
</organism>
<evidence type="ECO:0000256" key="1">
    <source>
        <dbReference type="SAM" id="Phobius"/>
    </source>
</evidence>
<sequence>MYTPHSSLTGVIPAWLKRKLTAAAVSAVAVVLALIVFQNERSAAASWRELLGMGSVLLLYVTPVIYGYGVPASLLAECLLVKLLPRAWPHALASLVLHAAFGGLGMLLILPFPHAAWHGAAYAALFGLADLALSRLRAEYETSHAALSFIFLPLALFFIGVIGVNL</sequence>
<accession>A0A6C0G359</accession>
<dbReference type="Proteomes" id="UP000476064">
    <property type="component" value="Chromosome"/>
</dbReference>
<name>A0A6C0G359_9BACL</name>
<dbReference type="RefSeq" id="WP_162355233.1">
    <property type="nucleotide sequence ID" value="NZ_CP048209.1"/>
</dbReference>
<dbReference type="KEGG" id="plyc:GXP70_03750"/>
<dbReference type="AlphaFoldDB" id="A0A6C0G359"/>
<feature type="transmembrane region" description="Helical" evidence="1">
    <location>
        <begin position="20"/>
        <end position="37"/>
    </location>
</feature>
<feature type="transmembrane region" description="Helical" evidence="1">
    <location>
        <begin position="116"/>
        <end position="133"/>
    </location>
</feature>
<feature type="transmembrane region" description="Helical" evidence="1">
    <location>
        <begin position="57"/>
        <end position="80"/>
    </location>
</feature>
<keyword evidence="1" id="KW-1133">Transmembrane helix</keyword>
<keyword evidence="3" id="KW-1185">Reference proteome</keyword>
<protein>
    <submittedName>
        <fullName evidence="2">Uncharacterized protein</fullName>
    </submittedName>
</protein>